<organism evidence="2 3">
    <name type="scientific">Tritrichomonas foetus</name>
    <dbReference type="NCBI Taxonomy" id="1144522"/>
    <lineage>
        <taxon>Eukaryota</taxon>
        <taxon>Metamonada</taxon>
        <taxon>Parabasalia</taxon>
        <taxon>Tritrichomonadida</taxon>
        <taxon>Tritrichomonadidae</taxon>
        <taxon>Tritrichomonas</taxon>
    </lineage>
</organism>
<evidence type="ECO:0000313" key="2">
    <source>
        <dbReference type="EMBL" id="OHT04077.1"/>
    </source>
</evidence>
<reference evidence="2" key="1">
    <citation type="submission" date="2016-10" db="EMBL/GenBank/DDBJ databases">
        <authorList>
            <person name="Benchimol M."/>
            <person name="Almeida L.G."/>
            <person name="Vasconcelos A.T."/>
            <person name="Perreira-Neves A."/>
            <person name="Rosa I.A."/>
            <person name="Tasca T."/>
            <person name="Bogo M.R."/>
            <person name="de Souza W."/>
        </authorList>
    </citation>
    <scope>NUCLEOTIDE SEQUENCE [LARGE SCALE GENOMIC DNA]</scope>
    <source>
        <strain evidence="2">K</strain>
    </source>
</reference>
<sequence length="132" mass="15213">MSEKSEFTQAFEVFQKDITGILHELAGTTDYFRSVATFPLPAPPAPIQGQFTHEKRHRQQKSEHQSHTEAEQHEFTQNEIDEIIIACSKRTSLDFKSKGFLKNIRKKLPGFKSEDLLQRIEVLIENGSIEKK</sequence>
<dbReference type="GeneID" id="94840884"/>
<dbReference type="Proteomes" id="UP000179807">
    <property type="component" value="Unassembled WGS sequence"/>
</dbReference>
<name>A0A1J4K3L1_9EUKA</name>
<accession>A0A1J4K3L1</accession>
<dbReference type="VEuPathDB" id="TrichDB:TRFO_28432"/>
<evidence type="ECO:0000256" key="1">
    <source>
        <dbReference type="SAM" id="MobiDB-lite"/>
    </source>
</evidence>
<gene>
    <name evidence="2" type="ORF">TRFO_28432</name>
</gene>
<keyword evidence="3" id="KW-1185">Reference proteome</keyword>
<evidence type="ECO:0000313" key="3">
    <source>
        <dbReference type="Proteomes" id="UP000179807"/>
    </source>
</evidence>
<feature type="region of interest" description="Disordered" evidence="1">
    <location>
        <begin position="43"/>
        <end position="75"/>
    </location>
</feature>
<protein>
    <submittedName>
        <fullName evidence="2">Uncharacterized protein</fullName>
    </submittedName>
</protein>
<dbReference type="EMBL" id="MLAK01000805">
    <property type="protein sequence ID" value="OHT04077.1"/>
    <property type="molecule type" value="Genomic_DNA"/>
</dbReference>
<proteinExistence type="predicted"/>
<dbReference type="AlphaFoldDB" id="A0A1J4K3L1"/>
<feature type="compositionally biased region" description="Basic and acidic residues" evidence="1">
    <location>
        <begin position="60"/>
        <end position="75"/>
    </location>
</feature>
<comment type="caution">
    <text evidence="2">The sequence shown here is derived from an EMBL/GenBank/DDBJ whole genome shotgun (WGS) entry which is preliminary data.</text>
</comment>
<dbReference type="RefSeq" id="XP_068357213.1">
    <property type="nucleotide sequence ID" value="XM_068506180.1"/>
</dbReference>